<evidence type="ECO:0000313" key="1">
    <source>
        <dbReference type="EMBL" id="CAB4128182.1"/>
    </source>
</evidence>
<gene>
    <name evidence="1" type="ORF">UFOVP99_16</name>
</gene>
<organism evidence="1">
    <name type="scientific">uncultured Caudovirales phage</name>
    <dbReference type="NCBI Taxonomy" id="2100421"/>
    <lineage>
        <taxon>Viruses</taxon>
        <taxon>Duplodnaviria</taxon>
        <taxon>Heunggongvirae</taxon>
        <taxon>Uroviricota</taxon>
        <taxon>Caudoviricetes</taxon>
        <taxon>Peduoviridae</taxon>
        <taxon>Maltschvirus</taxon>
        <taxon>Maltschvirus maltsch</taxon>
    </lineage>
</organism>
<name>A0A6J5L3N7_9CAUD</name>
<sequence length="101" mass="11232">MSKSVGFVTYDCIKQVQAAEIIKVGDEGCRLKVPAATPEEADGWVYREFKPNMTARHRPSEGDFWVIYADDYESISPRHAFLAGYMPAAPVAQEPLPDPVT</sequence>
<reference evidence="1" key="1">
    <citation type="submission" date="2020-04" db="EMBL/GenBank/DDBJ databases">
        <authorList>
            <person name="Chiriac C."/>
            <person name="Salcher M."/>
            <person name="Ghai R."/>
            <person name="Kavagutti S V."/>
        </authorList>
    </citation>
    <scope>NUCLEOTIDE SEQUENCE</scope>
</reference>
<accession>A0A6J5L3N7</accession>
<proteinExistence type="predicted"/>
<dbReference type="EMBL" id="LR796221">
    <property type="protein sequence ID" value="CAB4128182.1"/>
    <property type="molecule type" value="Genomic_DNA"/>
</dbReference>
<protein>
    <submittedName>
        <fullName evidence="1">Uncharacterized protein</fullName>
    </submittedName>
</protein>